<keyword evidence="1" id="KW-0812">Transmembrane</keyword>
<evidence type="ECO:0008006" key="4">
    <source>
        <dbReference type="Google" id="ProtNLM"/>
    </source>
</evidence>
<evidence type="ECO:0000256" key="1">
    <source>
        <dbReference type="SAM" id="Phobius"/>
    </source>
</evidence>
<comment type="caution">
    <text evidence="2">The sequence shown here is derived from an EMBL/GenBank/DDBJ whole genome shotgun (WGS) entry which is preliminary data.</text>
</comment>
<protein>
    <recommendedName>
        <fullName evidence="4">Cytochrome P450</fullName>
    </recommendedName>
</protein>
<evidence type="ECO:0000313" key="2">
    <source>
        <dbReference type="EMBL" id="OAQ97292.1"/>
    </source>
</evidence>
<keyword evidence="3" id="KW-1185">Reference proteome</keyword>
<reference evidence="2 3" key="1">
    <citation type="submission" date="2016-03" db="EMBL/GenBank/DDBJ databases">
        <title>Fine-scale spatial genetic structure of a fungal parasite of coffee scale insects.</title>
        <authorList>
            <person name="Jackson D."/>
            <person name="Zemenick K.A."/>
            <person name="Malloure B."/>
            <person name="Quandt C.A."/>
            <person name="James T.Y."/>
        </authorList>
    </citation>
    <scope>NUCLEOTIDE SEQUENCE [LARGE SCALE GENOMIC DNA]</scope>
    <source>
        <strain evidence="2 3">UM487</strain>
    </source>
</reference>
<gene>
    <name evidence="2" type="ORF">LLEC1_00063</name>
</gene>
<dbReference type="OrthoDB" id="1470350at2759"/>
<dbReference type="EMBL" id="LUKN01003529">
    <property type="protein sequence ID" value="OAQ97292.1"/>
    <property type="molecule type" value="Genomic_DNA"/>
</dbReference>
<evidence type="ECO:0000313" key="3">
    <source>
        <dbReference type="Proteomes" id="UP000243081"/>
    </source>
</evidence>
<feature type="transmembrane region" description="Helical" evidence="1">
    <location>
        <begin position="6"/>
        <end position="24"/>
    </location>
</feature>
<dbReference type="AlphaFoldDB" id="A0A179I4X7"/>
<keyword evidence="1" id="KW-1133">Transmembrane helix</keyword>
<accession>A0A179I4X7</accession>
<proteinExistence type="predicted"/>
<sequence length="91" mass="10536">MPLPLAFLFLLSLTGYLTYIYILYPWRISPLRKLPVPHWSCHFSPFWILKARKNGIENALLRKAHQRLGNIVRVSSSTISVDGPDALRIIY</sequence>
<keyword evidence="1" id="KW-0472">Membrane</keyword>
<organism evidence="2 3">
    <name type="scientific">Cordyceps confragosa</name>
    <name type="common">Lecanicillium lecanii</name>
    <dbReference type="NCBI Taxonomy" id="2714763"/>
    <lineage>
        <taxon>Eukaryota</taxon>
        <taxon>Fungi</taxon>
        <taxon>Dikarya</taxon>
        <taxon>Ascomycota</taxon>
        <taxon>Pezizomycotina</taxon>
        <taxon>Sordariomycetes</taxon>
        <taxon>Hypocreomycetidae</taxon>
        <taxon>Hypocreales</taxon>
        <taxon>Cordycipitaceae</taxon>
        <taxon>Akanthomyces</taxon>
    </lineage>
</organism>
<name>A0A179I4X7_CORDF</name>
<dbReference type="Proteomes" id="UP000243081">
    <property type="component" value="Unassembled WGS sequence"/>
</dbReference>